<evidence type="ECO:0008006" key="3">
    <source>
        <dbReference type="Google" id="ProtNLM"/>
    </source>
</evidence>
<name>A0A0P8AL26_9BACT</name>
<gene>
    <name evidence="1" type="ORF">HLUCCX10_08015</name>
</gene>
<sequence>MLQKFCLLLIGIISGIGVSKAQLVKEFRTPEKEGFEMVQLDFSSYKSTTHLKRSRSSEPVQIHGHLDNVNILPVFDHWIADRILHAELSHKNIQSDNLGRSLTSKIFSTSKDDFGHSWDIGLGSNYLYHLNFNLGVGMAEIDLANLPVSQLKVQSASADVLIHYSDREPNRILMDTLLVTLNMGTVDIRDANFSNADKMIFEVNYGKINLNFSDGMAAKCQVIAAVGAGSLYLKIPSENYPVRIKMKTTAMCRTSLPKYLRQIDSETYVTRGFSVDDPKLMDLTIDVGVGSLKVE</sequence>
<protein>
    <recommendedName>
        <fullName evidence="3">Adhesin domain-containing protein</fullName>
    </recommendedName>
</protein>
<dbReference type="eggNOG" id="ENOG5032EEX">
    <property type="taxonomic scope" value="Bacteria"/>
</dbReference>
<dbReference type="AlphaFoldDB" id="A0A0P8AL26"/>
<evidence type="ECO:0000313" key="1">
    <source>
        <dbReference type="EMBL" id="KPQ16302.1"/>
    </source>
</evidence>
<comment type="caution">
    <text evidence="1">The sequence shown here is derived from an EMBL/GenBank/DDBJ whole genome shotgun (WGS) entry which is preliminary data.</text>
</comment>
<dbReference type="EMBL" id="LJXT01000041">
    <property type="protein sequence ID" value="KPQ16302.1"/>
    <property type="molecule type" value="Genomic_DNA"/>
</dbReference>
<dbReference type="OrthoDB" id="942237at2"/>
<dbReference type="Proteomes" id="UP000050421">
    <property type="component" value="Unassembled WGS sequence"/>
</dbReference>
<reference evidence="1 2" key="1">
    <citation type="submission" date="2015-09" db="EMBL/GenBank/DDBJ databases">
        <title>Identification and resolution of microdiversity through metagenomic sequencing of parallel consortia.</title>
        <authorList>
            <person name="Nelson W.C."/>
            <person name="Romine M.F."/>
            <person name="Lindemann S.R."/>
        </authorList>
    </citation>
    <scope>NUCLEOTIDE SEQUENCE [LARGE SCALE GENOMIC DNA]</scope>
    <source>
        <strain evidence="1">HL-49</strain>
    </source>
</reference>
<evidence type="ECO:0000313" key="2">
    <source>
        <dbReference type="Proteomes" id="UP000050421"/>
    </source>
</evidence>
<dbReference type="STRING" id="1305737.GCA_000526355_03329"/>
<proteinExistence type="predicted"/>
<dbReference type="PATRIC" id="fig|1305737.6.peg.3321"/>
<accession>A0A0P8AL26</accession>
<organism evidence="1 2">
    <name type="scientific">Algoriphagus marincola HL-49</name>
    <dbReference type="NCBI Taxonomy" id="1305737"/>
    <lineage>
        <taxon>Bacteria</taxon>
        <taxon>Pseudomonadati</taxon>
        <taxon>Bacteroidota</taxon>
        <taxon>Cytophagia</taxon>
        <taxon>Cytophagales</taxon>
        <taxon>Cyclobacteriaceae</taxon>
        <taxon>Algoriphagus</taxon>
    </lineage>
</organism>